<keyword evidence="4" id="KW-0540">Nuclease</keyword>
<evidence type="ECO:0000256" key="7">
    <source>
        <dbReference type="ARBA" id="ARBA00022801"/>
    </source>
</evidence>
<keyword evidence="3 11" id="KW-0548">Nucleotidyltransferase</keyword>
<evidence type="ECO:0000256" key="8">
    <source>
        <dbReference type="ARBA" id="ARBA00022918"/>
    </source>
</evidence>
<dbReference type="EC" id="2.7.7.49" evidence="11"/>
<name>M5CGJ5_THACB</name>
<dbReference type="EMBL" id="CAOJ01015692">
    <property type="protein sequence ID" value="CCO36227.1"/>
    <property type="molecule type" value="Genomic_DNA"/>
</dbReference>
<organism evidence="11 12">
    <name type="scientific">Thanatephorus cucumeris (strain AG1-IB / isolate 7/3/14)</name>
    <name type="common">Lettuce bottom rot fungus</name>
    <name type="synonym">Rhizoctonia solani</name>
    <dbReference type="NCBI Taxonomy" id="1108050"/>
    <lineage>
        <taxon>Eukaryota</taxon>
        <taxon>Fungi</taxon>
        <taxon>Dikarya</taxon>
        <taxon>Basidiomycota</taxon>
        <taxon>Agaricomycotina</taxon>
        <taxon>Agaricomycetes</taxon>
        <taxon>Cantharellales</taxon>
        <taxon>Ceratobasidiaceae</taxon>
        <taxon>Rhizoctonia</taxon>
        <taxon>Rhizoctonia solani AG-1</taxon>
    </lineage>
</organism>
<dbReference type="GO" id="GO:0003964">
    <property type="term" value="F:RNA-directed DNA polymerase activity"/>
    <property type="evidence" value="ECO:0007669"/>
    <property type="project" value="UniProtKB-KW"/>
</dbReference>
<evidence type="ECO:0000256" key="6">
    <source>
        <dbReference type="ARBA" id="ARBA00022759"/>
    </source>
</evidence>
<evidence type="ECO:0000259" key="10">
    <source>
        <dbReference type="Pfam" id="PF17917"/>
    </source>
</evidence>
<dbReference type="InterPro" id="IPR043128">
    <property type="entry name" value="Rev_trsase/Diguanyl_cyclase"/>
</dbReference>
<dbReference type="AlphaFoldDB" id="M5CGJ5"/>
<reference evidence="11 12" key="1">
    <citation type="journal article" date="2013" name="J. Biotechnol.">
        <title>Establishment and interpretation of the genome sequence of the phytopathogenic fungus Rhizoctonia solani AG1-IB isolate 7/3/14.</title>
        <authorList>
            <person name="Wibberg D.W."/>
            <person name="Jelonek L.J."/>
            <person name="Rupp O.R."/>
            <person name="Hennig M.H."/>
            <person name="Eikmeyer F.E."/>
            <person name="Goesmann A.G."/>
            <person name="Hartmann A.H."/>
            <person name="Borriss R.B."/>
            <person name="Grosch R.G."/>
            <person name="Puehler A.P."/>
            <person name="Schlueter A.S."/>
        </authorList>
    </citation>
    <scope>NUCLEOTIDE SEQUENCE [LARGE SCALE GENOMIC DNA]</scope>
    <source>
        <strain evidence="12">AG1-IB / isolate 7/3/14</strain>
    </source>
</reference>
<protein>
    <submittedName>
        <fullName evidence="11">Pol protein</fullName>
        <ecNumber evidence="11">2.7.7.49</ecNumber>
    </submittedName>
</protein>
<dbReference type="HOGENOM" id="CLU_394924_0_0_1"/>
<feature type="domain" description="Reverse transcriptase RNase H-like" evidence="10">
    <location>
        <begin position="533"/>
        <end position="639"/>
    </location>
</feature>
<keyword evidence="6" id="KW-0255">Endonuclease</keyword>
<dbReference type="InterPro" id="IPR051320">
    <property type="entry name" value="Viral_Replic_Matur_Polypro"/>
</dbReference>
<dbReference type="Proteomes" id="UP000012065">
    <property type="component" value="Unassembled WGS sequence"/>
</dbReference>
<dbReference type="CDD" id="cd09274">
    <property type="entry name" value="RNase_HI_RT_Ty3"/>
    <property type="match status" value="1"/>
</dbReference>
<dbReference type="PANTHER" id="PTHR33064:SF37">
    <property type="entry name" value="RIBONUCLEASE H"/>
    <property type="match status" value="1"/>
</dbReference>
<evidence type="ECO:0000313" key="12">
    <source>
        <dbReference type="Proteomes" id="UP000012065"/>
    </source>
</evidence>
<dbReference type="SUPFAM" id="SSF56672">
    <property type="entry name" value="DNA/RNA polymerases"/>
    <property type="match status" value="1"/>
</dbReference>
<evidence type="ECO:0000256" key="5">
    <source>
        <dbReference type="ARBA" id="ARBA00022750"/>
    </source>
</evidence>
<keyword evidence="8" id="KW-0695">RNA-directed DNA polymerase</keyword>
<dbReference type="PANTHER" id="PTHR33064">
    <property type="entry name" value="POL PROTEIN"/>
    <property type="match status" value="1"/>
</dbReference>
<accession>M5CGJ5</accession>
<dbReference type="InterPro" id="IPR043502">
    <property type="entry name" value="DNA/RNA_pol_sf"/>
</dbReference>
<sequence>MGTAQVKIKYQGHWWPIVFEVLDSQGAFELLIGKDWLSTNGAKQDFLTDTLSLCSAGQTIYIENSNPNQPPPLKINKPIPEPQPRQNQVIVTEETELKAAQEADKEHPERPTPKEAREEPMENKYKDGQPPALESERTTNPFNEGRVAKIIGKVKLGSDLSEEQKSRVKNVLQLKLDVPPGTTFPTMVGQKKLTEPQQKALYEMLDKLEQVQIVQRVTQDQVAAVSPISLVPKPGGTSAPSIKLLQQMANTECRKYGIPIKYPEVGFYSAPSTADQITQPAKWRLVQNFATVNRYTQVKPFPMGDLFAKQQAIAGHRYISVMDLHAGFHAIPIAPESVPYTGFHVDGAPTTFCKMVAKAFHDLIGEDLEIWMDDMATVADDFESGLASILCIFERCQARKISLSAGKTTLFMSEAKFAGAMVSSEGIKPDLSKVKSILEWPEPQTVLEVMSFIGLANAYRAKIRNFARIAEPLMNLTRDVQRTDTGSRGRGGHRKALKDAKITLNKLERRSFAKLKVALTSNPVLKAPVYDGRPFIITTDGSKVGFGAVVSQVWEETDRQGKTRKVTYPIAFASKRTSRSEEKYQPFLLEFAALKFGCDEFDSLIYGQPIEIETDCKALADLLGNNKLNSTHERWRESITARNIVAVRHKPGVENIVCDRLSRMYEGREDENEGPGRDREVDPGWESIHDLVRRGRLL</sequence>
<dbReference type="CDD" id="cd01647">
    <property type="entry name" value="RT_LTR"/>
    <property type="match status" value="1"/>
</dbReference>
<evidence type="ECO:0000256" key="1">
    <source>
        <dbReference type="ARBA" id="ARBA00022670"/>
    </source>
</evidence>
<proteinExistence type="predicted"/>
<evidence type="ECO:0000313" key="11">
    <source>
        <dbReference type="EMBL" id="CCO36227.1"/>
    </source>
</evidence>
<keyword evidence="5" id="KW-0064">Aspartyl protease</keyword>
<keyword evidence="2 11" id="KW-0808">Transferase</keyword>
<gene>
    <name evidence="11" type="primary">pol</name>
    <name evidence="11" type="ORF">BN14_10357</name>
</gene>
<keyword evidence="7" id="KW-0378">Hydrolase</keyword>
<dbReference type="Gene3D" id="3.30.70.270">
    <property type="match status" value="2"/>
</dbReference>
<feature type="region of interest" description="Disordered" evidence="9">
    <location>
        <begin position="98"/>
        <end position="144"/>
    </location>
</feature>
<comment type="caution">
    <text evidence="11">The sequence shown here is derived from an EMBL/GenBank/DDBJ whole genome shotgun (WGS) entry which is preliminary data.</text>
</comment>
<evidence type="ECO:0000256" key="4">
    <source>
        <dbReference type="ARBA" id="ARBA00022722"/>
    </source>
</evidence>
<dbReference type="GO" id="GO:0004519">
    <property type="term" value="F:endonuclease activity"/>
    <property type="evidence" value="ECO:0007669"/>
    <property type="project" value="UniProtKB-KW"/>
</dbReference>
<evidence type="ECO:0000256" key="3">
    <source>
        <dbReference type="ARBA" id="ARBA00022695"/>
    </source>
</evidence>
<dbReference type="InterPro" id="IPR041373">
    <property type="entry name" value="RT_RNaseH"/>
</dbReference>
<feature type="compositionally biased region" description="Basic and acidic residues" evidence="9">
    <location>
        <begin position="98"/>
        <end position="127"/>
    </location>
</feature>
<dbReference type="Pfam" id="PF17917">
    <property type="entry name" value="RT_RNaseH"/>
    <property type="match status" value="1"/>
</dbReference>
<evidence type="ECO:0000256" key="2">
    <source>
        <dbReference type="ARBA" id="ARBA00022679"/>
    </source>
</evidence>
<dbReference type="GO" id="GO:0004190">
    <property type="term" value="F:aspartic-type endopeptidase activity"/>
    <property type="evidence" value="ECO:0007669"/>
    <property type="project" value="UniProtKB-KW"/>
</dbReference>
<keyword evidence="1" id="KW-0645">Protease</keyword>
<evidence type="ECO:0000256" key="9">
    <source>
        <dbReference type="SAM" id="MobiDB-lite"/>
    </source>
</evidence>
<dbReference type="GO" id="GO:0006508">
    <property type="term" value="P:proteolysis"/>
    <property type="evidence" value="ECO:0007669"/>
    <property type="project" value="UniProtKB-KW"/>
</dbReference>